<keyword evidence="3" id="KW-0411">Iron-sulfur</keyword>
<protein>
    <submittedName>
        <fullName evidence="5">4Fe-4S dicluster domain-containing protein</fullName>
    </submittedName>
</protein>
<feature type="domain" description="4Fe-4S ferredoxin-type" evidence="4">
    <location>
        <begin position="5"/>
        <end position="36"/>
    </location>
</feature>
<reference evidence="5 6" key="1">
    <citation type="journal article" date="2019" name="ISME J.">
        <title>Insights into ecological role of a new deltaproteobacterial order Candidatus Acidulodesulfobacterales by metagenomics and metatranscriptomics.</title>
        <authorList>
            <person name="Tan S."/>
            <person name="Liu J."/>
            <person name="Fang Y."/>
            <person name="Hedlund B.P."/>
            <person name="Lian Z.H."/>
            <person name="Huang L.Y."/>
            <person name="Li J.T."/>
            <person name="Huang L.N."/>
            <person name="Li W.J."/>
            <person name="Jiang H.C."/>
            <person name="Dong H.L."/>
            <person name="Shu W.S."/>
        </authorList>
    </citation>
    <scope>NUCLEOTIDE SEQUENCE [LARGE SCALE GENOMIC DNA]</scope>
    <source>
        <strain evidence="5">AP2</strain>
    </source>
</reference>
<dbReference type="Gene3D" id="3.30.70.20">
    <property type="match status" value="1"/>
</dbReference>
<dbReference type="PANTHER" id="PTHR43122:SF1">
    <property type="entry name" value="IRON-SULFUR-BINDING PROTEIN"/>
    <property type="match status" value="1"/>
</dbReference>
<feature type="domain" description="4Fe-4S ferredoxin-type" evidence="4">
    <location>
        <begin position="37"/>
        <end position="64"/>
    </location>
</feature>
<evidence type="ECO:0000256" key="3">
    <source>
        <dbReference type="ARBA" id="ARBA00023014"/>
    </source>
</evidence>
<dbReference type="GO" id="GO:0051536">
    <property type="term" value="F:iron-sulfur cluster binding"/>
    <property type="evidence" value="ECO:0007669"/>
    <property type="project" value="UniProtKB-KW"/>
</dbReference>
<dbReference type="PROSITE" id="PS51379">
    <property type="entry name" value="4FE4S_FER_2"/>
    <property type="match status" value="2"/>
</dbReference>
<evidence type="ECO:0000313" key="5">
    <source>
        <dbReference type="EMBL" id="RZD17450.1"/>
    </source>
</evidence>
<accession>A0A519BJK8</accession>
<dbReference type="AlphaFoldDB" id="A0A519BJK8"/>
<dbReference type="Pfam" id="PF12838">
    <property type="entry name" value="Fer4_7"/>
    <property type="match status" value="1"/>
</dbReference>
<dbReference type="InterPro" id="IPR017900">
    <property type="entry name" value="4Fe4S_Fe_S_CS"/>
</dbReference>
<name>A0A519BJK8_ACIG2</name>
<dbReference type="PANTHER" id="PTHR43122">
    <property type="entry name" value="FERREDOXIN SUBUNIT OF PYRUVATE:FLAVODOXIN OXIDOREDUCTASE-RELATED"/>
    <property type="match status" value="1"/>
</dbReference>
<keyword evidence="1" id="KW-0479">Metal-binding</keyword>
<dbReference type="InterPro" id="IPR017896">
    <property type="entry name" value="4Fe4S_Fe-S-bd"/>
</dbReference>
<organism evidence="5 6">
    <name type="scientific">Acididesulfobacter guangdongensis</name>
    <dbReference type="NCBI Taxonomy" id="2597225"/>
    <lineage>
        <taxon>Bacteria</taxon>
        <taxon>Deltaproteobacteria</taxon>
        <taxon>Candidatus Acidulodesulfobacterales</taxon>
        <taxon>Candidatus Acididesulfobacter</taxon>
    </lineage>
</organism>
<evidence type="ECO:0000313" key="6">
    <source>
        <dbReference type="Proteomes" id="UP000316562"/>
    </source>
</evidence>
<dbReference type="SUPFAM" id="SSF54862">
    <property type="entry name" value="4Fe-4S ferredoxins"/>
    <property type="match status" value="1"/>
</dbReference>
<dbReference type="Proteomes" id="UP000316562">
    <property type="component" value="Unassembled WGS sequence"/>
</dbReference>
<comment type="caution">
    <text evidence="5">The sequence shown here is derived from an EMBL/GenBank/DDBJ whole genome shotgun (WGS) entry which is preliminary data.</text>
</comment>
<gene>
    <name evidence="5" type="ORF">EVJ46_02465</name>
</gene>
<dbReference type="EMBL" id="SGBC01000001">
    <property type="protein sequence ID" value="RZD17450.1"/>
    <property type="molecule type" value="Genomic_DNA"/>
</dbReference>
<evidence type="ECO:0000256" key="2">
    <source>
        <dbReference type="ARBA" id="ARBA00023004"/>
    </source>
</evidence>
<keyword evidence="2" id="KW-0408">Iron</keyword>
<sequence>MGKKERVQIDIVVNYCKGCELCVAFCPEEVLVMNKETAEVINISRCTKCNICEYLCPDFSISVE</sequence>
<dbReference type="GO" id="GO:0046872">
    <property type="term" value="F:metal ion binding"/>
    <property type="evidence" value="ECO:0007669"/>
    <property type="project" value="UniProtKB-KW"/>
</dbReference>
<proteinExistence type="predicted"/>
<evidence type="ECO:0000256" key="1">
    <source>
        <dbReference type="ARBA" id="ARBA00022723"/>
    </source>
</evidence>
<dbReference type="PROSITE" id="PS00198">
    <property type="entry name" value="4FE4S_FER_1"/>
    <property type="match status" value="2"/>
</dbReference>
<evidence type="ECO:0000259" key="4">
    <source>
        <dbReference type="PROSITE" id="PS51379"/>
    </source>
</evidence>